<reference evidence="1" key="2">
    <citation type="journal article" date="2015" name="Fish Shellfish Immunol.">
        <title>Early steps in the European eel (Anguilla anguilla)-Vibrio vulnificus interaction in the gills: Role of the RtxA13 toxin.</title>
        <authorList>
            <person name="Callol A."/>
            <person name="Pajuelo D."/>
            <person name="Ebbesson L."/>
            <person name="Teles M."/>
            <person name="MacKenzie S."/>
            <person name="Amaro C."/>
        </authorList>
    </citation>
    <scope>NUCLEOTIDE SEQUENCE</scope>
</reference>
<accession>A0A0E9VK73</accession>
<organism evidence="1">
    <name type="scientific">Anguilla anguilla</name>
    <name type="common">European freshwater eel</name>
    <name type="synonym">Muraena anguilla</name>
    <dbReference type="NCBI Taxonomy" id="7936"/>
    <lineage>
        <taxon>Eukaryota</taxon>
        <taxon>Metazoa</taxon>
        <taxon>Chordata</taxon>
        <taxon>Craniata</taxon>
        <taxon>Vertebrata</taxon>
        <taxon>Euteleostomi</taxon>
        <taxon>Actinopterygii</taxon>
        <taxon>Neopterygii</taxon>
        <taxon>Teleostei</taxon>
        <taxon>Anguilliformes</taxon>
        <taxon>Anguillidae</taxon>
        <taxon>Anguilla</taxon>
    </lineage>
</organism>
<name>A0A0E9VK73_ANGAN</name>
<evidence type="ECO:0000313" key="1">
    <source>
        <dbReference type="EMBL" id="JAH78401.1"/>
    </source>
</evidence>
<dbReference type="EMBL" id="GBXM01030176">
    <property type="protein sequence ID" value="JAH78401.1"/>
    <property type="molecule type" value="Transcribed_RNA"/>
</dbReference>
<reference evidence="1" key="1">
    <citation type="submission" date="2014-11" db="EMBL/GenBank/DDBJ databases">
        <authorList>
            <person name="Amaro Gonzalez C."/>
        </authorList>
    </citation>
    <scope>NUCLEOTIDE SEQUENCE</scope>
</reference>
<sequence>MPKLERREGKGI</sequence>
<protein>
    <submittedName>
        <fullName evidence="1">Uncharacterized protein</fullName>
    </submittedName>
</protein>
<proteinExistence type="predicted"/>